<reference evidence="5" key="1">
    <citation type="submission" date="2019-11" db="EMBL/GenBank/DDBJ databases">
        <title>Leishmania tarentolae CDS.</title>
        <authorList>
            <person name="Goto Y."/>
            <person name="Yamagishi J."/>
        </authorList>
    </citation>
    <scope>NUCLEOTIDE SEQUENCE [LARGE SCALE GENOMIC DNA]</scope>
    <source>
        <strain evidence="5">Parrot Tar II</strain>
    </source>
</reference>
<evidence type="ECO:0000313" key="5">
    <source>
        <dbReference type="EMBL" id="GET91237.1"/>
    </source>
</evidence>
<dbReference type="GO" id="GO:0005524">
    <property type="term" value="F:ATP binding"/>
    <property type="evidence" value="ECO:0007669"/>
    <property type="project" value="InterPro"/>
</dbReference>
<sequence>MGKACRPTTCPRTCSMEVPIQWDEVDGAADEMAREAQRTQSRIRAVMQTRQRRAALHQLDSRAEFFPEGEGDPAHSLTNTLPGHPLRRCATTSPPLELLEHQREGVRWLLTLHELGLHGIMADEMGLGKTVQVAAFLAALAKGGVLGTYLIVVPLSTMENWKQELLRWVPWMHVTEFRGAHDVRAKIRSQLRNRHRRAFERQETLRAQRSQGVSMRVLAKTVGGVVLASYESVMMDRGALARLIHWDIIIVDEAHRLKKLHCRLLQTLYKAAGSMRLVLTGTPLQNDLEELWTLLEYVAPQLFSHDDADQRGLREAVAAHARSCGLGVHEKEGERPCNDFGYTVSTNKNAPAALQSPDTPKATIGTNIDDEHGPLLACLKTALQPFVLRRTKASVGLQLPPKYDLILPTPLTPMQRVYYDRVQSEDRYSSSRLTHLRKCCIHPFLIEEFYAESLEQCHRSQPLSSARERLELLLKASGKLAILDAMLPQLRRCGHRVLLFSQRTRALDLVEEYLSLKNAILEEEFLNSDGTPPMLQRNGCRDSGSSQEHTSRTQLEGMVSQMLVYTRLDGSSSADARREAIRLFQGSSNSSNNPGNDEQSCGTPFSLSAADGAGAAEKVFDLNRQAGMPPPPADRVFSPPGKGNRRRLERGLITRGIEEDDAVFEEPSFSTPASTPAGALAERTVNETLPFSFKARGAVKACYAHLVTRKRLGSAGRESLSADRSSINSSRCQTGITSWPPHSPTTSTATNAARVAQPGVFLFLISTRAGGTGLNLTGADTVILLDGDFNPHNDLQAVDRCHRMGQQHAVAIYRLVTPNTVEDGHHSEIVNQKLTLERLVLGVMGQGACHRGVPLQVGVSTLGHHPCRPRMSFNMQRQQEVTSLERKGRDVAQHLPHRRSRH</sequence>
<dbReference type="Gene3D" id="3.40.50.10810">
    <property type="entry name" value="Tandem AAA-ATPase domain"/>
    <property type="match status" value="1"/>
</dbReference>
<feature type="domain" description="Helicase ATP-binding" evidence="3">
    <location>
        <begin position="110"/>
        <end position="301"/>
    </location>
</feature>
<proteinExistence type="predicted"/>
<feature type="compositionally biased region" description="Low complexity" evidence="2">
    <location>
        <begin position="737"/>
        <end position="749"/>
    </location>
</feature>
<dbReference type="SMART" id="SM00487">
    <property type="entry name" value="DEXDc"/>
    <property type="match status" value="1"/>
</dbReference>
<feature type="domain" description="Helicase C-terminal" evidence="4">
    <location>
        <begin position="679"/>
        <end position="861"/>
    </location>
</feature>
<feature type="region of interest" description="Disordered" evidence="2">
    <location>
        <begin position="623"/>
        <end position="646"/>
    </location>
</feature>
<dbReference type="PROSITE" id="PS51194">
    <property type="entry name" value="HELICASE_CTER"/>
    <property type="match status" value="1"/>
</dbReference>
<dbReference type="SUPFAM" id="SSF52540">
    <property type="entry name" value="P-loop containing nucleoside triphosphate hydrolases"/>
    <property type="match status" value="3"/>
</dbReference>
<dbReference type="InterPro" id="IPR000330">
    <property type="entry name" value="SNF2_N"/>
</dbReference>
<dbReference type="CDD" id="cd18793">
    <property type="entry name" value="SF2_C_SNF"/>
    <property type="match status" value="1"/>
</dbReference>
<name>A0A640KUM3_LEITA</name>
<dbReference type="Proteomes" id="UP000419144">
    <property type="component" value="Unassembled WGS sequence"/>
</dbReference>
<dbReference type="SMART" id="SM00490">
    <property type="entry name" value="HELICc"/>
    <property type="match status" value="1"/>
</dbReference>
<feature type="region of interest" description="Disordered" evidence="2">
    <location>
        <begin position="883"/>
        <end position="902"/>
    </location>
</feature>
<protein>
    <submittedName>
        <fullName evidence="5">Helicase-like protein</fullName>
    </submittedName>
</protein>
<dbReference type="PANTHER" id="PTHR10799">
    <property type="entry name" value="SNF2/RAD54 HELICASE FAMILY"/>
    <property type="match status" value="1"/>
</dbReference>
<dbReference type="InterPro" id="IPR001650">
    <property type="entry name" value="Helicase_C-like"/>
</dbReference>
<evidence type="ECO:0000256" key="2">
    <source>
        <dbReference type="SAM" id="MobiDB-lite"/>
    </source>
</evidence>
<dbReference type="Pfam" id="PF00271">
    <property type="entry name" value="Helicase_C"/>
    <property type="match status" value="1"/>
</dbReference>
<dbReference type="EMBL" id="BLBS01000047">
    <property type="protein sequence ID" value="GET91237.1"/>
    <property type="molecule type" value="Genomic_DNA"/>
</dbReference>
<feature type="region of interest" description="Disordered" evidence="2">
    <location>
        <begin position="714"/>
        <end position="749"/>
    </location>
</feature>
<dbReference type="VEuPathDB" id="TriTrypDB:LtaPh_3127500"/>
<dbReference type="OrthoDB" id="265531at2759"/>
<evidence type="ECO:0000313" key="6">
    <source>
        <dbReference type="Proteomes" id="UP000419144"/>
    </source>
</evidence>
<organism evidence="5 6">
    <name type="scientific">Leishmania tarentolae</name>
    <name type="common">Sauroleishmania tarentolae</name>
    <dbReference type="NCBI Taxonomy" id="5689"/>
    <lineage>
        <taxon>Eukaryota</taxon>
        <taxon>Discoba</taxon>
        <taxon>Euglenozoa</taxon>
        <taxon>Kinetoplastea</taxon>
        <taxon>Metakinetoplastina</taxon>
        <taxon>Trypanosomatida</taxon>
        <taxon>Trypanosomatidae</taxon>
        <taxon>Leishmaniinae</taxon>
        <taxon>Leishmania</taxon>
        <taxon>lizard Leishmania</taxon>
    </lineage>
</organism>
<evidence type="ECO:0000259" key="4">
    <source>
        <dbReference type="PROSITE" id="PS51194"/>
    </source>
</evidence>
<evidence type="ECO:0000259" key="3">
    <source>
        <dbReference type="PROSITE" id="PS51192"/>
    </source>
</evidence>
<feature type="compositionally biased region" description="Basic and acidic residues" evidence="2">
    <location>
        <begin position="883"/>
        <end position="892"/>
    </location>
</feature>
<keyword evidence="1" id="KW-0378">Hydrolase</keyword>
<dbReference type="InterPro" id="IPR049730">
    <property type="entry name" value="SNF2/RAD54-like_C"/>
</dbReference>
<feature type="compositionally biased region" description="Polar residues" evidence="2">
    <location>
        <begin position="543"/>
        <end position="554"/>
    </location>
</feature>
<dbReference type="GO" id="GO:0004386">
    <property type="term" value="F:helicase activity"/>
    <property type="evidence" value="ECO:0007669"/>
    <property type="project" value="UniProtKB-KW"/>
</dbReference>
<dbReference type="AlphaFoldDB" id="A0A640KUM3"/>
<feature type="compositionally biased region" description="Polar residues" evidence="2">
    <location>
        <begin position="597"/>
        <end position="606"/>
    </location>
</feature>
<dbReference type="InterPro" id="IPR014001">
    <property type="entry name" value="Helicase_ATP-bd"/>
</dbReference>
<feature type="region of interest" description="Disordered" evidence="2">
    <location>
        <begin position="528"/>
        <end position="556"/>
    </location>
</feature>
<evidence type="ECO:0000256" key="1">
    <source>
        <dbReference type="ARBA" id="ARBA00022801"/>
    </source>
</evidence>
<feature type="compositionally biased region" description="Low complexity" evidence="2">
    <location>
        <begin position="586"/>
        <end position="596"/>
    </location>
</feature>
<dbReference type="Pfam" id="PF00176">
    <property type="entry name" value="SNF2-rel_dom"/>
    <property type="match status" value="1"/>
</dbReference>
<dbReference type="Gene3D" id="3.40.50.300">
    <property type="entry name" value="P-loop containing nucleotide triphosphate hydrolases"/>
    <property type="match status" value="2"/>
</dbReference>
<accession>A0A640KUM3</accession>
<feature type="compositionally biased region" description="Polar residues" evidence="2">
    <location>
        <begin position="722"/>
        <end position="736"/>
    </location>
</feature>
<dbReference type="GO" id="GO:0016787">
    <property type="term" value="F:hydrolase activity"/>
    <property type="evidence" value="ECO:0007669"/>
    <property type="project" value="UniProtKB-KW"/>
</dbReference>
<gene>
    <name evidence="5" type="ORF">LtaPh_3127500</name>
</gene>
<keyword evidence="6" id="KW-1185">Reference proteome</keyword>
<feature type="region of interest" description="Disordered" evidence="2">
    <location>
        <begin position="584"/>
        <end position="606"/>
    </location>
</feature>
<comment type="caution">
    <text evidence="5">The sequence shown here is derived from an EMBL/GenBank/DDBJ whole genome shotgun (WGS) entry which is preliminary data.</text>
</comment>
<dbReference type="CDD" id="cd17919">
    <property type="entry name" value="DEXHc_Snf"/>
    <property type="match status" value="1"/>
</dbReference>
<dbReference type="InterPro" id="IPR038718">
    <property type="entry name" value="SNF2-like_sf"/>
</dbReference>
<dbReference type="PROSITE" id="PS51192">
    <property type="entry name" value="HELICASE_ATP_BIND_1"/>
    <property type="match status" value="1"/>
</dbReference>
<dbReference type="InterPro" id="IPR027417">
    <property type="entry name" value="P-loop_NTPase"/>
</dbReference>